<accession>A0A1Q2CLJ1</accession>
<dbReference type="OrthoDB" id="5240387at2"/>
<dbReference type="Pfam" id="PF12705">
    <property type="entry name" value="PDDEXK_1"/>
    <property type="match status" value="1"/>
</dbReference>
<gene>
    <name evidence="5" type="ORF">BW730_05025</name>
</gene>
<keyword evidence="2" id="KW-0067">ATP-binding</keyword>
<dbReference type="InterPro" id="IPR038726">
    <property type="entry name" value="PDDEXK_AddAB-type"/>
</dbReference>
<name>A0A1Q2CLJ1_9ACTN</name>
<proteinExistence type="predicted"/>
<keyword evidence="2" id="KW-0547">Nucleotide-binding</keyword>
<keyword evidence="3" id="KW-0234">DNA repair</keyword>
<dbReference type="GO" id="GO:0006281">
    <property type="term" value="P:DNA repair"/>
    <property type="evidence" value="ECO:0007669"/>
    <property type="project" value="UniProtKB-KW"/>
</dbReference>
<evidence type="ECO:0000313" key="5">
    <source>
        <dbReference type="EMBL" id="AQP46976.1"/>
    </source>
</evidence>
<dbReference type="STRING" id="1332264.BW730_05025"/>
<evidence type="ECO:0000313" key="6">
    <source>
        <dbReference type="Proteomes" id="UP000188145"/>
    </source>
</evidence>
<protein>
    <recommendedName>
        <fullName evidence="4">PD-(D/E)XK endonuclease-like domain-containing protein</fullName>
    </recommendedName>
</protein>
<dbReference type="Proteomes" id="UP000188145">
    <property type="component" value="Chromosome"/>
</dbReference>
<keyword evidence="2" id="KW-0378">Hydrolase</keyword>
<evidence type="ECO:0000256" key="3">
    <source>
        <dbReference type="ARBA" id="ARBA00023204"/>
    </source>
</evidence>
<evidence type="ECO:0000256" key="1">
    <source>
        <dbReference type="ARBA" id="ARBA00022763"/>
    </source>
</evidence>
<dbReference type="KEGG" id="tes:BW730_05025"/>
<dbReference type="InterPro" id="IPR011604">
    <property type="entry name" value="PDDEXK-like_dom_sf"/>
</dbReference>
<dbReference type="GO" id="GO:0004386">
    <property type="term" value="F:helicase activity"/>
    <property type="evidence" value="ECO:0007669"/>
    <property type="project" value="UniProtKB-KW"/>
</dbReference>
<evidence type="ECO:0000259" key="4">
    <source>
        <dbReference type="Pfam" id="PF12705"/>
    </source>
</evidence>
<dbReference type="EMBL" id="CP019606">
    <property type="protein sequence ID" value="AQP46976.1"/>
    <property type="molecule type" value="Genomic_DNA"/>
</dbReference>
<keyword evidence="2" id="KW-0347">Helicase</keyword>
<feature type="domain" description="PD-(D/E)XK endonuclease-like" evidence="4">
    <location>
        <begin position="21"/>
        <end position="272"/>
    </location>
</feature>
<sequence>MGRRAPVVWKRPAPGQITITGSSLEALLECPRRWFLSRRAKAEGGRQSRASIGDIVHLIARQAAEDGLTADQMRAQLDRVWEQIPFEAEWLSATERSEIDEAIDRFARYQASDGRDVVAVEREFRVPLSIEDREVVLVGTVDRLERDADGRLRVVDLKTGRRILREADVVDHAQLGVYQLAASLGAFDEVADGERRVAPPALAFVRSGESLPALVAQPSIDDAPALADEELVVGPTWVHDRIAQAVDVIRAGTFDAVECGACRYCQFASSCPVQNQAGRRSAK</sequence>
<dbReference type="AlphaFoldDB" id="A0A1Q2CLJ1"/>
<reference evidence="6" key="1">
    <citation type="submission" date="2017-02" db="EMBL/GenBank/DDBJ databases">
        <title>Tessaracoccus aquaemaris sp. nov., isolated from the intestine of a Korean rockfish, Sebastes schlegelii, in a marine aquaculture pond.</title>
        <authorList>
            <person name="Tak E.J."/>
            <person name="Bae J.-W."/>
        </authorList>
    </citation>
    <scope>NUCLEOTIDE SEQUENCE [LARGE SCALE GENOMIC DNA]</scope>
    <source>
        <strain evidence="6">NSG39</strain>
    </source>
</reference>
<keyword evidence="1" id="KW-0227">DNA damage</keyword>
<evidence type="ECO:0000256" key="2">
    <source>
        <dbReference type="ARBA" id="ARBA00022806"/>
    </source>
</evidence>
<dbReference type="Gene3D" id="3.90.320.10">
    <property type="match status" value="1"/>
</dbReference>
<organism evidence="5 6">
    <name type="scientific">Tessaracoccus aquimaris</name>
    <dbReference type="NCBI Taxonomy" id="1332264"/>
    <lineage>
        <taxon>Bacteria</taxon>
        <taxon>Bacillati</taxon>
        <taxon>Actinomycetota</taxon>
        <taxon>Actinomycetes</taxon>
        <taxon>Propionibacteriales</taxon>
        <taxon>Propionibacteriaceae</taxon>
        <taxon>Tessaracoccus</taxon>
    </lineage>
</organism>
<keyword evidence="6" id="KW-1185">Reference proteome</keyword>
<dbReference type="RefSeq" id="WP_158522477.1">
    <property type="nucleotide sequence ID" value="NZ_CP019606.1"/>
</dbReference>